<accession>B2CM93</accession>
<dbReference type="Pfam" id="PF00021">
    <property type="entry name" value="UPAR_LY6"/>
    <property type="match status" value="2"/>
</dbReference>
<sequence>MRAILAAVVMLKALITGDCLLCEQCFALHNYSCSGIITQCPPDVTHCVAGLENSTLGSDIILTAFKDCLDPSQKAACGREFSIKTSVASVWTSRTCCNSDFCNSGDVQVPPSDNIPNGYICEDCFSDQSADPCTATGVVRCTGKQNACGTFSGTASRPGEAGRSHSVKGCTTQDFCKLGIFNLAGSQVYDYGLKCDPALKA</sequence>
<dbReference type="InterPro" id="IPR016054">
    <property type="entry name" value="LY6_UPA_recep-like"/>
</dbReference>
<dbReference type="GO" id="GO:0005576">
    <property type="term" value="C:extracellular region"/>
    <property type="evidence" value="ECO:0007669"/>
    <property type="project" value="UniProtKB-SubCell"/>
</dbReference>
<feature type="domain" description="UPAR/Ly6" evidence="4">
    <location>
        <begin position="118"/>
        <end position="186"/>
    </location>
</feature>
<proteinExistence type="evidence at transcript level"/>
<dbReference type="PANTHER" id="PTHR20914:SF9">
    <property type="entry name" value="COILED, ISOFORM A"/>
    <property type="match status" value="1"/>
</dbReference>
<dbReference type="CDD" id="cd23572">
    <property type="entry name" value="TFP_LU_ECD_PINLYP_rpt2"/>
    <property type="match status" value="1"/>
</dbReference>
<dbReference type="AlphaFoldDB" id="B2CM93"/>
<keyword evidence="3" id="KW-0732">Signal</keyword>
<reference evidence="5" key="1">
    <citation type="journal article" date="2008" name="Zool. Sci.">
        <title>Multiple sex pheromone genes are expressed in the abdominal glands of the smooth newt (Lissotriton vulgaris) and Montandon's newt (L. montandoni) (Salamandridae).</title>
        <authorList>
            <person name="Osikowski A."/>
            <person name="Babik W."/>
            <person name="Grzmil P."/>
            <person name="Szymura J.M."/>
        </authorList>
    </citation>
    <scope>NUCLEOTIDE SEQUENCE</scope>
    <source>
        <strain evidence="5">Lv04</strain>
        <tissue evidence="5">Abdominal gland</tissue>
    </source>
</reference>
<evidence type="ECO:0000256" key="2">
    <source>
        <dbReference type="ARBA" id="ARBA00022525"/>
    </source>
</evidence>
<dbReference type="InterPro" id="IPR050918">
    <property type="entry name" value="CNF-like_PLA2_Inhibitor"/>
</dbReference>
<feature type="signal peptide" evidence="3">
    <location>
        <begin position="1"/>
        <end position="19"/>
    </location>
</feature>
<keyword evidence="2" id="KW-0964">Secreted</keyword>
<dbReference type="SUPFAM" id="SSF57302">
    <property type="entry name" value="Snake toxin-like"/>
    <property type="match status" value="2"/>
</dbReference>
<evidence type="ECO:0000256" key="3">
    <source>
        <dbReference type="SAM" id="SignalP"/>
    </source>
</evidence>
<feature type="chain" id="PRO_5002775165" evidence="3">
    <location>
        <begin position="20"/>
        <end position="201"/>
    </location>
</feature>
<organism evidence="5">
    <name type="scientific">Lissotriton vulgaris</name>
    <name type="common">Smooth newt</name>
    <name type="synonym">Triturus vulgaris</name>
    <dbReference type="NCBI Taxonomy" id="8324"/>
    <lineage>
        <taxon>Eukaryota</taxon>
        <taxon>Metazoa</taxon>
        <taxon>Chordata</taxon>
        <taxon>Craniata</taxon>
        <taxon>Vertebrata</taxon>
        <taxon>Euteleostomi</taxon>
        <taxon>Amphibia</taxon>
        <taxon>Batrachia</taxon>
        <taxon>Caudata</taxon>
        <taxon>Salamandroidea</taxon>
        <taxon>Salamandridae</taxon>
        <taxon>Pleurodelinae</taxon>
        <taxon>Lissotriton</taxon>
    </lineage>
</organism>
<dbReference type="Gene3D" id="2.10.60.10">
    <property type="entry name" value="CD59"/>
    <property type="match status" value="2"/>
</dbReference>
<evidence type="ECO:0000313" key="5">
    <source>
        <dbReference type="EMBL" id="ACB54668.1"/>
    </source>
</evidence>
<dbReference type="InterPro" id="IPR045860">
    <property type="entry name" value="Snake_toxin-like_sf"/>
</dbReference>
<evidence type="ECO:0000256" key="1">
    <source>
        <dbReference type="ARBA" id="ARBA00004613"/>
    </source>
</evidence>
<dbReference type="EMBL" id="EU526843">
    <property type="protein sequence ID" value="ACB54668.1"/>
    <property type="molecule type" value="mRNA"/>
</dbReference>
<name>B2CM93_LISVU</name>
<feature type="domain" description="UPAR/Ly6" evidence="4">
    <location>
        <begin position="20"/>
        <end position="104"/>
    </location>
</feature>
<comment type="subcellular location">
    <subcellularLocation>
        <location evidence="1">Secreted</location>
    </subcellularLocation>
</comment>
<dbReference type="PANTHER" id="PTHR20914">
    <property type="entry name" value="LY6/PLAUR DOMAIN-CONTAINING PROTEIN 8"/>
    <property type="match status" value="1"/>
</dbReference>
<protein>
    <submittedName>
        <fullName evidence="5">Sodefrin-like protein</fullName>
    </submittedName>
</protein>
<evidence type="ECO:0000259" key="4">
    <source>
        <dbReference type="Pfam" id="PF00021"/>
    </source>
</evidence>